<keyword evidence="2" id="KW-1185">Reference proteome</keyword>
<evidence type="ECO:0000313" key="1">
    <source>
        <dbReference type="EMBL" id="KAJ9662299.1"/>
    </source>
</evidence>
<evidence type="ECO:0000313" key="2">
    <source>
        <dbReference type="Proteomes" id="UP001172386"/>
    </source>
</evidence>
<reference evidence="1" key="1">
    <citation type="submission" date="2022-10" db="EMBL/GenBank/DDBJ databases">
        <title>Culturing micro-colonial fungi from biological soil crusts in the Mojave desert and describing Neophaeococcomyces mojavensis, and introducing the new genera and species Taxawa tesnikishii.</title>
        <authorList>
            <person name="Kurbessoian T."/>
            <person name="Stajich J.E."/>
        </authorList>
    </citation>
    <scope>NUCLEOTIDE SEQUENCE</scope>
    <source>
        <strain evidence="1">JES_112</strain>
    </source>
</reference>
<proteinExistence type="predicted"/>
<sequence length="1190" mass="134035">MAFLRRKSGVYHDDIYQEDQEQARSRRRLSKPLTNTSSNNLQSLASQPHHTNQLVRRKSLSRSVATDSLPYSSPNESREALRSHLFSSTSDLGLENVASKQSAVALMINKYENNSTEALPSSQSLAPPMVSKRPLSHLLNALRVSEPQSSSISSLSSQERLEPSDFGPVSSQSSLEKIVEDPAPPPRRTASFTPGIATRKPSATQEPIEEEIESVVDIVVEDTEETPNEELYETLVEEDWTPPPQENRPVTPADLDYTHLGGLSLGSLHVVNGRASPAPSELSKHFKSQALPRIRRDVSSVYESEFGTIKSKKVVDSEQDNAKVVNLDAEHQTEATTDIHRQFSFKPGSEARFNHFGVKLNTRQDGFMISEDSEAKDQTATMAEQYMAELPTSPYANAVADSSEESVRWDENKANGERSFVDETLGPSPVTVREDSPTSFFSMRGSEVHHEDRFMSAVELQSTGSSQRSPERSPVRHTEKLLPPIPKRSLTKSDSGYSSNTSLHTIIPPPEPQNLEELQDVPRKERRHEIRFPFRKAKDKTGKGVLVRPTLSPIPSSAKTEQVSASTLTTSMQPRVEPVNMSAVSQPASPTKTSEKFRKKLVKQRRKSTADAAKELVVQRMASIECFNVPPVTNTARASLAFRSETIPELDRTYRTQDTATPVNLSVLSLAPTYEEVRFPSPDPEQKQSARRSMSRPRSRSRGRSIVDHRAKSWFGRSKDEKEGQKRKPMDDTAPLKLDDLGSVVDVLGNNPYDIAYGKSQPWSHRPDLPRNRTSPSPFEITSNPRPRSMMDDQTASKLSKLRGRSIAEREHNQRHSFDDRGGVPGKIPYSARLSLDAPPLPPMPTTEEINKRLSYRRGFATHSSPLHYQHEFQSDPVSIEEPDERPPPPPHSPRPAYVEDVKSDEPELIQGEPEEVPPPPPCHSPRPVDITPEAEVAEEGVWALQANAWRARRQSAGEALRRTWETEQNKQDSTVQHEQQQYSMPTGPVRSWTEPYPDWHAQDYAIHDDYIHDPNEQMYQDSMGNIYGQQYNQHNPEFQQSLHHDQYSHFSTNTNSYYNEEPPYSHHEQPRFYAEHYSAHGEPRPRSRHSHSRPRSLADELHPEQYHASVRPEDPHFGRYSGGLEYNYNRHSQGFDGSAGMRGTSTRRGNNNAAQRRSWLDMEAYGVDFGDVPRMTVPVGATGSRMAYA</sequence>
<dbReference type="EMBL" id="JAPDRQ010000016">
    <property type="protein sequence ID" value="KAJ9662299.1"/>
    <property type="molecule type" value="Genomic_DNA"/>
</dbReference>
<accession>A0ACC3AHF3</accession>
<organism evidence="1 2">
    <name type="scientific">Neophaeococcomyces mojaviensis</name>
    <dbReference type="NCBI Taxonomy" id="3383035"/>
    <lineage>
        <taxon>Eukaryota</taxon>
        <taxon>Fungi</taxon>
        <taxon>Dikarya</taxon>
        <taxon>Ascomycota</taxon>
        <taxon>Pezizomycotina</taxon>
        <taxon>Eurotiomycetes</taxon>
        <taxon>Chaetothyriomycetidae</taxon>
        <taxon>Chaetothyriales</taxon>
        <taxon>Chaetothyriales incertae sedis</taxon>
        <taxon>Neophaeococcomyces</taxon>
    </lineage>
</organism>
<dbReference type="Proteomes" id="UP001172386">
    <property type="component" value="Unassembled WGS sequence"/>
</dbReference>
<name>A0ACC3AHF3_9EURO</name>
<gene>
    <name evidence="1" type="ORF">H2198_001433</name>
</gene>
<comment type="caution">
    <text evidence="1">The sequence shown here is derived from an EMBL/GenBank/DDBJ whole genome shotgun (WGS) entry which is preliminary data.</text>
</comment>
<protein>
    <submittedName>
        <fullName evidence="1">Uncharacterized protein</fullName>
    </submittedName>
</protein>